<sequence length="88" mass="10056">MFIWTQELGLKIVADSCNNSLGILAFNVILAKCRALLSNFLNSRVCFSERQVNYVVHSLARASRFYACNHTFDIIFTCIHVFIINEIP</sequence>
<name>A0A0R0GWM2_SOYBN</name>
<reference evidence="1 2" key="1">
    <citation type="journal article" date="2010" name="Nature">
        <title>Genome sequence of the palaeopolyploid soybean.</title>
        <authorList>
            <person name="Schmutz J."/>
            <person name="Cannon S.B."/>
            <person name="Schlueter J."/>
            <person name="Ma J."/>
            <person name="Mitros T."/>
            <person name="Nelson W."/>
            <person name="Hyten D.L."/>
            <person name="Song Q."/>
            <person name="Thelen J.J."/>
            <person name="Cheng J."/>
            <person name="Xu D."/>
            <person name="Hellsten U."/>
            <person name="May G.D."/>
            <person name="Yu Y."/>
            <person name="Sakurai T."/>
            <person name="Umezawa T."/>
            <person name="Bhattacharyya M.K."/>
            <person name="Sandhu D."/>
            <person name="Valliyodan B."/>
            <person name="Lindquist E."/>
            <person name="Peto M."/>
            <person name="Grant D."/>
            <person name="Shu S."/>
            <person name="Goodstein D."/>
            <person name="Barry K."/>
            <person name="Futrell-Griggs M."/>
            <person name="Abernathy B."/>
            <person name="Du J."/>
            <person name="Tian Z."/>
            <person name="Zhu L."/>
            <person name="Gill N."/>
            <person name="Joshi T."/>
            <person name="Libault M."/>
            <person name="Sethuraman A."/>
            <person name="Zhang X.-C."/>
            <person name="Shinozaki K."/>
            <person name="Nguyen H.T."/>
            <person name="Wing R.A."/>
            <person name="Cregan P."/>
            <person name="Specht J."/>
            <person name="Grimwood J."/>
            <person name="Rokhsar D."/>
            <person name="Stacey G."/>
            <person name="Shoemaker R.C."/>
            <person name="Jackson S.A."/>
        </authorList>
    </citation>
    <scope>NUCLEOTIDE SEQUENCE</scope>
    <source>
        <strain evidence="2">cv. Williams 82</strain>
        <tissue evidence="1">Callus</tissue>
    </source>
</reference>
<evidence type="ECO:0000313" key="1">
    <source>
        <dbReference type="EMBL" id="KRH22608.1"/>
    </source>
</evidence>
<evidence type="ECO:0000313" key="2">
    <source>
        <dbReference type="EnsemblPlants" id="KRH22608"/>
    </source>
</evidence>
<organism evidence="1">
    <name type="scientific">Glycine max</name>
    <name type="common">Soybean</name>
    <name type="synonym">Glycine hispida</name>
    <dbReference type="NCBI Taxonomy" id="3847"/>
    <lineage>
        <taxon>Eukaryota</taxon>
        <taxon>Viridiplantae</taxon>
        <taxon>Streptophyta</taxon>
        <taxon>Embryophyta</taxon>
        <taxon>Tracheophyta</taxon>
        <taxon>Spermatophyta</taxon>
        <taxon>Magnoliopsida</taxon>
        <taxon>eudicotyledons</taxon>
        <taxon>Gunneridae</taxon>
        <taxon>Pentapetalae</taxon>
        <taxon>rosids</taxon>
        <taxon>fabids</taxon>
        <taxon>Fabales</taxon>
        <taxon>Fabaceae</taxon>
        <taxon>Papilionoideae</taxon>
        <taxon>50 kb inversion clade</taxon>
        <taxon>NPAAA clade</taxon>
        <taxon>indigoferoid/millettioid clade</taxon>
        <taxon>Phaseoleae</taxon>
        <taxon>Glycine</taxon>
        <taxon>Glycine subgen. Soja</taxon>
    </lineage>
</organism>
<keyword evidence="3" id="KW-1185">Reference proteome</keyword>
<evidence type="ECO:0000313" key="3">
    <source>
        <dbReference type="Proteomes" id="UP000008827"/>
    </source>
</evidence>
<dbReference type="OMA" id="VCFSERQ"/>
<dbReference type="EMBL" id="CM000846">
    <property type="protein sequence ID" value="KRH22608.1"/>
    <property type="molecule type" value="Genomic_DNA"/>
</dbReference>
<proteinExistence type="predicted"/>
<dbReference type="AlphaFoldDB" id="A0A0R0GWM2"/>
<dbReference type="InParanoid" id="A0A0R0GWM2"/>
<dbReference type="Proteomes" id="UP000008827">
    <property type="component" value="Chromosome 13"/>
</dbReference>
<dbReference type="EnsemblPlants" id="KRH22608">
    <property type="protein sequence ID" value="KRH22608"/>
    <property type="gene ID" value="GLYMA_13G311400"/>
</dbReference>
<gene>
    <name evidence="1" type="ORF">GLYMA_13G311400</name>
</gene>
<protein>
    <submittedName>
        <fullName evidence="1 2">Uncharacterized protein</fullName>
    </submittedName>
</protein>
<accession>A0A0R0GWM2</accession>
<reference evidence="2" key="2">
    <citation type="submission" date="2018-02" db="UniProtKB">
        <authorList>
            <consortium name="EnsemblPlants"/>
        </authorList>
    </citation>
    <scope>IDENTIFICATION</scope>
    <source>
        <strain evidence="2">Williams 82</strain>
    </source>
</reference>
<reference evidence="1" key="3">
    <citation type="submission" date="2018-07" db="EMBL/GenBank/DDBJ databases">
        <title>WGS assembly of Glycine max.</title>
        <authorList>
            <person name="Schmutz J."/>
            <person name="Cannon S."/>
            <person name="Schlueter J."/>
            <person name="Ma J."/>
            <person name="Mitros T."/>
            <person name="Nelson W."/>
            <person name="Hyten D."/>
            <person name="Song Q."/>
            <person name="Thelen J."/>
            <person name="Cheng J."/>
            <person name="Xu D."/>
            <person name="Hellsten U."/>
            <person name="May G."/>
            <person name="Yu Y."/>
            <person name="Sakurai T."/>
            <person name="Umezawa T."/>
            <person name="Bhattacharyya M."/>
            <person name="Sandhu D."/>
            <person name="Valliyodan B."/>
            <person name="Lindquist E."/>
            <person name="Peto M."/>
            <person name="Grant D."/>
            <person name="Shu S."/>
            <person name="Goodstein D."/>
            <person name="Barry K."/>
            <person name="Futrell-Griggs M."/>
            <person name="Abernathy B."/>
            <person name="Du J."/>
            <person name="Tian Z."/>
            <person name="Zhu L."/>
            <person name="Gill N."/>
            <person name="Joshi T."/>
            <person name="Libault M."/>
            <person name="Sethuraman A."/>
            <person name="Zhang X."/>
            <person name="Shinozaki K."/>
            <person name="Nguyen H."/>
            <person name="Wing R."/>
            <person name="Cregan P."/>
            <person name="Specht J."/>
            <person name="Grimwood J."/>
            <person name="Rokhsar D."/>
            <person name="Stacey G."/>
            <person name="Shoemaker R."/>
            <person name="Jackson S."/>
        </authorList>
    </citation>
    <scope>NUCLEOTIDE SEQUENCE</scope>
    <source>
        <tissue evidence="1">Callus</tissue>
    </source>
</reference>
<dbReference type="Gramene" id="KRH22608">
    <property type="protein sequence ID" value="KRH22608"/>
    <property type="gene ID" value="GLYMA_13G311400"/>
</dbReference>